<comment type="caution">
    <text evidence="1">The sequence shown here is derived from an EMBL/GenBank/DDBJ whole genome shotgun (WGS) entry which is preliminary data.</text>
</comment>
<evidence type="ECO:0000313" key="1">
    <source>
        <dbReference type="EMBL" id="KAI3744750.1"/>
    </source>
</evidence>
<organism evidence="1 2">
    <name type="scientific">Smallanthus sonchifolius</name>
    <dbReference type="NCBI Taxonomy" id="185202"/>
    <lineage>
        <taxon>Eukaryota</taxon>
        <taxon>Viridiplantae</taxon>
        <taxon>Streptophyta</taxon>
        <taxon>Embryophyta</taxon>
        <taxon>Tracheophyta</taxon>
        <taxon>Spermatophyta</taxon>
        <taxon>Magnoliopsida</taxon>
        <taxon>eudicotyledons</taxon>
        <taxon>Gunneridae</taxon>
        <taxon>Pentapetalae</taxon>
        <taxon>asterids</taxon>
        <taxon>campanulids</taxon>
        <taxon>Asterales</taxon>
        <taxon>Asteraceae</taxon>
        <taxon>Asteroideae</taxon>
        <taxon>Heliantheae alliance</taxon>
        <taxon>Millerieae</taxon>
        <taxon>Smallanthus</taxon>
    </lineage>
</organism>
<dbReference type="Proteomes" id="UP001056120">
    <property type="component" value="Linkage Group LG19"/>
</dbReference>
<protein>
    <submittedName>
        <fullName evidence="1">Uncharacterized protein</fullName>
    </submittedName>
</protein>
<evidence type="ECO:0000313" key="2">
    <source>
        <dbReference type="Proteomes" id="UP001056120"/>
    </source>
</evidence>
<accession>A0ACB9DDZ2</accession>
<reference evidence="1 2" key="2">
    <citation type="journal article" date="2022" name="Mol. Ecol. Resour.">
        <title>The genomes of chicory, endive, great burdock and yacon provide insights into Asteraceae paleo-polyploidization history and plant inulin production.</title>
        <authorList>
            <person name="Fan W."/>
            <person name="Wang S."/>
            <person name="Wang H."/>
            <person name="Wang A."/>
            <person name="Jiang F."/>
            <person name="Liu H."/>
            <person name="Zhao H."/>
            <person name="Xu D."/>
            <person name="Zhang Y."/>
        </authorList>
    </citation>
    <scope>NUCLEOTIDE SEQUENCE [LARGE SCALE GENOMIC DNA]</scope>
    <source>
        <strain evidence="2">cv. Yunnan</strain>
        <tissue evidence="1">Leaves</tissue>
    </source>
</reference>
<proteinExistence type="predicted"/>
<name>A0ACB9DDZ2_9ASTR</name>
<reference evidence="2" key="1">
    <citation type="journal article" date="2022" name="Mol. Ecol. Resour.">
        <title>The genomes of chicory, endive, great burdock and yacon provide insights into Asteraceae palaeo-polyploidization history and plant inulin production.</title>
        <authorList>
            <person name="Fan W."/>
            <person name="Wang S."/>
            <person name="Wang H."/>
            <person name="Wang A."/>
            <person name="Jiang F."/>
            <person name="Liu H."/>
            <person name="Zhao H."/>
            <person name="Xu D."/>
            <person name="Zhang Y."/>
        </authorList>
    </citation>
    <scope>NUCLEOTIDE SEQUENCE [LARGE SCALE GENOMIC DNA]</scope>
    <source>
        <strain evidence="2">cv. Yunnan</strain>
    </source>
</reference>
<dbReference type="EMBL" id="CM042036">
    <property type="protein sequence ID" value="KAI3744750.1"/>
    <property type="molecule type" value="Genomic_DNA"/>
</dbReference>
<keyword evidence="2" id="KW-1185">Reference proteome</keyword>
<sequence length="78" mass="7923">MAPPPGPPSKKISEPSPVSVFGASGLCVGPTIAIVSGFAHRHNQFTGIATTPPAAAAGHDDATQLLLQPPPPHIQQLQ</sequence>
<gene>
    <name evidence="1" type="ORF">L1987_57841</name>
</gene>